<evidence type="ECO:0000256" key="2">
    <source>
        <dbReference type="HAMAP-Rule" id="MF_01477"/>
    </source>
</evidence>
<dbReference type="InterPro" id="IPR004394">
    <property type="entry name" value="Iojap/RsfS/C7orf30"/>
</dbReference>
<evidence type="ECO:0000256" key="1">
    <source>
        <dbReference type="ARBA" id="ARBA00010574"/>
    </source>
</evidence>
<evidence type="ECO:0000313" key="4">
    <source>
        <dbReference type="EMBL" id="QDH16967.1"/>
    </source>
</evidence>
<dbReference type="EMBL" id="CP038141">
    <property type="protein sequence ID" value="QDH16967.1"/>
    <property type="molecule type" value="Genomic_DNA"/>
</dbReference>
<dbReference type="AlphaFoldDB" id="A0A4Y6UKQ5"/>
<dbReference type="GO" id="GO:0005737">
    <property type="term" value="C:cytoplasm"/>
    <property type="evidence" value="ECO:0007669"/>
    <property type="project" value="UniProtKB-SubCell"/>
</dbReference>
<feature type="compositionally biased region" description="Basic residues" evidence="3">
    <location>
        <begin position="1"/>
        <end position="11"/>
    </location>
</feature>
<keyword evidence="5" id="KW-1185">Reference proteome</keyword>
<keyword evidence="2" id="KW-0810">Translation regulation</keyword>
<evidence type="ECO:0000313" key="5">
    <source>
        <dbReference type="Proteomes" id="UP000316313"/>
    </source>
</evidence>
<dbReference type="Pfam" id="PF02410">
    <property type="entry name" value="RsfS"/>
    <property type="match status" value="1"/>
</dbReference>
<keyword evidence="2" id="KW-0678">Repressor</keyword>
<dbReference type="RefSeq" id="WP_141460447.1">
    <property type="nucleotide sequence ID" value="NZ_CP038141.1"/>
</dbReference>
<dbReference type="Proteomes" id="UP000316313">
    <property type="component" value="Chromosome"/>
</dbReference>
<dbReference type="Gene3D" id="3.30.460.10">
    <property type="entry name" value="Beta Polymerase, domain 2"/>
    <property type="match status" value="1"/>
</dbReference>
<dbReference type="InterPro" id="IPR043519">
    <property type="entry name" value="NT_sf"/>
</dbReference>
<comment type="function">
    <text evidence="2">Functions as a ribosomal silencing factor. Interacts with ribosomal protein uL14 (rplN), blocking formation of intersubunit bridge B8. Prevents association of the 30S and 50S ribosomal subunits and the formation of functional ribosomes, thus repressing translation.</text>
</comment>
<dbReference type="OrthoDB" id="9793681at2"/>
<comment type="similarity">
    <text evidence="1 2">Belongs to the Iojap/RsfS family.</text>
</comment>
<reference evidence="4 5" key="1">
    <citation type="submission" date="2019-03" db="EMBL/GenBank/DDBJ databases">
        <title>The complete genome sequence of Swingsia samuiensis NBRC107927(T).</title>
        <authorList>
            <person name="Chua K.-O."/>
            <person name="Chan K.-G."/>
            <person name="See-Too W.-S."/>
        </authorList>
    </citation>
    <scope>NUCLEOTIDE SEQUENCE [LARGE SCALE GENOMIC DNA]</scope>
    <source>
        <strain evidence="4 5">AH83</strain>
    </source>
</reference>
<dbReference type="SUPFAM" id="SSF81301">
    <property type="entry name" value="Nucleotidyltransferase"/>
    <property type="match status" value="1"/>
</dbReference>
<keyword evidence="2" id="KW-0963">Cytoplasm</keyword>
<gene>
    <name evidence="2 4" type="primary">rsfS</name>
    <name evidence="4" type="ORF">E3D00_04845</name>
</gene>
<dbReference type="GO" id="GO:0090071">
    <property type="term" value="P:negative regulation of ribosome biogenesis"/>
    <property type="evidence" value="ECO:0007669"/>
    <property type="project" value="UniProtKB-UniRule"/>
</dbReference>
<evidence type="ECO:0000256" key="3">
    <source>
        <dbReference type="SAM" id="MobiDB-lite"/>
    </source>
</evidence>
<dbReference type="GO" id="GO:0042256">
    <property type="term" value="P:cytosolic ribosome assembly"/>
    <property type="evidence" value="ECO:0007669"/>
    <property type="project" value="UniProtKB-UniRule"/>
</dbReference>
<dbReference type="GO" id="GO:0017148">
    <property type="term" value="P:negative regulation of translation"/>
    <property type="evidence" value="ECO:0007669"/>
    <property type="project" value="UniProtKB-UniRule"/>
</dbReference>
<dbReference type="KEGG" id="ssam:E3D00_04845"/>
<accession>A0A4Y6UKQ5</accession>
<dbReference type="PANTHER" id="PTHR21043">
    <property type="entry name" value="IOJAP SUPERFAMILY ORTHOLOG"/>
    <property type="match status" value="1"/>
</dbReference>
<organism evidence="4 5">
    <name type="scientific">Swingsia samuiensis</name>
    <dbReference type="NCBI Taxonomy" id="1293412"/>
    <lineage>
        <taxon>Bacteria</taxon>
        <taxon>Pseudomonadati</taxon>
        <taxon>Pseudomonadota</taxon>
        <taxon>Alphaproteobacteria</taxon>
        <taxon>Acetobacterales</taxon>
        <taxon>Acetobacteraceae</taxon>
        <taxon>Swingsia</taxon>
    </lineage>
</organism>
<sequence length="151" mass="16762">MTTVKTPRKKTIIAGPKTSKTSRKPVPTDVLEKMVSVIIDSLEEDKAEDIRVLDLIGRANFADRMVIATGLVDRQIAAMAHHIEKKLAEAGFKHLLIEGDNGSDWVLLDAGDVVVHLFKPESRELYGLEKMWGDDLDVEEAEEIAIGEVEK</sequence>
<proteinExistence type="inferred from homology"/>
<feature type="region of interest" description="Disordered" evidence="3">
    <location>
        <begin position="1"/>
        <end position="24"/>
    </location>
</feature>
<name>A0A4Y6UKQ5_9PROT</name>
<protein>
    <recommendedName>
        <fullName evidence="2">Ribosomal silencing factor RsfS</fullName>
    </recommendedName>
</protein>
<dbReference type="GO" id="GO:0043023">
    <property type="term" value="F:ribosomal large subunit binding"/>
    <property type="evidence" value="ECO:0007669"/>
    <property type="project" value="TreeGrafter"/>
</dbReference>
<dbReference type="NCBIfam" id="TIGR00090">
    <property type="entry name" value="rsfS_iojap_ybeB"/>
    <property type="match status" value="1"/>
</dbReference>
<comment type="subcellular location">
    <subcellularLocation>
        <location evidence="2">Cytoplasm</location>
    </subcellularLocation>
</comment>
<dbReference type="HAMAP" id="MF_01477">
    <property type="entry name" value="Iojap_RsfS"/>
    <property type="match status" value="1"/>
</dbReference>
<dbReference type="PANTHER" id="PTHR21043:SF0">
    <property type="entry name" value="MITOCHONDRIAL ASSEMBLY OF RIBOSOMAL LARGE SUBUNIT PROTEIN 1"/>
    <property type="match status" value="1"/>
</dbReference>
<comment type="subunit">
    <text evidence="2">Interacts with ribosomal protein uL14 (rplN).</text>
</comment>